<sequence length="122" mass="13554">MQERYRDKRIELLEQALKTIQRHRPGPDNTTLPVGIWTLHDAALGVIAALQARAETVPTGWATVLAVPTQEQRAKLCDDRPVSLEGYQCRLCGRLNPSWSPNSTASWPYEKQTTDLAEASAG</sequence>
<dbReference type="Proteomes" id="UP000078113">
    <property type="component" value="Unassembled WGS sequence"/>
</dbReference>
<accession>A0A8X7N3A2</accession>
<organism evidence="2 3">
    <name type="scientific">Tilletia walkeri</name>
    <dbReference type="NCBI Taxonomy" id="117179"/>
    <lineage>
        <taxon>Eukaryota</taxon>
        <taxon>Fungi</taxon>
        <taxon>Dikarya</taxon>
        <taxon>Basidiomycota</taxon>
        <taxon>Ustilaginomycotina</taxon>
        <taxon>Exobasidiomycetes</taxon>
        <taxon>Tilletiales</taxon>
        <taxon>Tilletiaceae</taxon>
        <taxon>Tilletia</taxon>
    </lineage>
</organism>
<evidence type="ECO:0000256" key="1">
    <source>
        <dbReference type="SAM" id="MobiDB-lite"/>
    </source>
</evidence>
<dbReference type="EMBL" id="LWDG02000501">
    <property type="protein sequence ID" value="KAE8264806.1"/>
    <property type="molecule type" value="Genomic_DNA"/>
</dbReference>
<dbReference type="AlphaFoldDB" id="A0A8X7N3A2"/>
<feature type="region of interest" description="Disordered" evidence="1">
    <location>
        <begin position="98"/>
        <end position="122"/>
    </location>
</feature>
<keyword evidence="3" id="KW-1185">Reference proteome</keyword>
<comment type="caution">
    <text evidence="2">The sequence shown here is derived from an EMBL/GenBank/DDBJ whole genome shotgun (WGS) entry which is preliminary data.</text>
</comment>
<reference evidence="2" key="1">
    <citation type="submission" date="2016-04" db="EMBL/GenBank/DDBJ databases">
        <authorList>
            <person name="Nguyen H.D."/>
            <person name="Samba Siva P."/>
            <person name="Cullis J."/>
            <person name="Levesque C.A."/>
            <person name="Hambleton S."/>
        </authorList>
    </citation>
    <scope>NUCLEOTIDE SEQUENCE</scope>
    <source>
        <strain evidence="2">DAOMC 236422</strain>
    </source>
</reference>
<evidence type="ECO:0000313" key="3">
    <source>
        <dbReference type="Proteomes" id="UP000078113"/>
    </source>
</evidence>
<reference evidence="2" key="2">
    <citation type="journal article" date="2019" name="IMA Fungus">
        <title>Genome sequencing and comparison of five Tilletia species to identify candidate genes for the detection of regulated species infecting wheat.</title>
        <authorList>
            <person name="Nguyen H.D.T."/>
            <person name="Sultana T."/>
            <person name="Kesanakurti P."/>
            <person name="Hambleton S."/>
        </authorList>
    </citation>
    <scope>NUCLEOTIDE SEQUENCE</scope>
    <source>
        <strain evidence="2">DAOMC 236422</strain>
    </source>
</reference>
<gene>
    <name evidence="2" type="ORF">A4X09_0g6854</name>
</gene>
<proteinExistence type="predicted"/>
<evidence type="ECO:0000313" key="2">
    <source>
        <dbReference type="EMBL" id="KAE8264806.1"/>
    </source>
</evidence>
<protein>
    <submittedName>
        <fullName evidence="2">Uncharacterized protein</fullName>
    </submittedName>
</protein>
<name>A0A8X7N3A2_9BASI</name>